<keyword evidence="1" id="KW-0175">Coiled coil</keyword>
<evidence type="ECO:0000259" key="3">
    <source>
        <dbReference type="Pfam" id="PF26002"/>
    </source>
</evidence>
<comment type="caution">
    <text evidence="4">The sequence shown here is derived from an EMBL/GenBank/DDBJ whole genome shotgun (WGS) entry which is preliminary data.</text>
</comment>
<name>A0A371JYA2_9GAMM</name>
<feature type="transmembrane region" description="Helical" evidence="2">
    <location>
        <begin position="31"/>
        <end position="51"/>
    </location>
</feature>
<feature type="domain" description="AprE-like beta-barrel" evidence="3">
    <location>
        <begin position="305"/>
        <end position="392"/>
    </location>
</feature>
<dbReference type="PRINTS" id="PR01490">
    <property type="entry name" value="RTXTOXIND"/>
</dbReference>
<keyword evidence="2" id="KW-0472">Membrane</keyword>
<dbReference type="Gene3D" id="2.40.30.170">
    <property type="match status" value="1"/>
</dbReference>
<dbReference type="Pfam" id="PF26002">
    <property type="entry name" value="Beta-barrel_AprE"/>
    <property type="match status" value="1"/>
</dbReference>
<keyword evidence="2" id="KW-0812">Transmembrane</keyword>
<dbReference type="EMBL" id="QTSU01000003">
    <property type="protein sequence ID" value="RDZ26614.1"/>
    <property type="molecule type" value="Genomic_DNA"/>
</dbReference>
<dbReference type="Proteomes" id="UP000264492">
    <property type="component" value="Unassembled WGS sequence"/>
</dbReference>
<dbReference type="OrthoDB" id="9775513at2"/>
<dbReference type="InterPro" id="IPR050739">
    <property type="entry name" value="MFP"/>
</dbReference>
<dbReference type="AlphaFoldDB" id="A0A371JYA2"/>
<protein>
    <submittedName>
        <fullName evidence="4">HlyD family efflux transporter periplasmic adaptor subunit</fullName>
    </submittedName>
</protein>
<accession>A0A371JYA2</accession>
<evidence type="ECO:0000313" key="5">
    <source>
        <dbReference type="Proteomes" id="UP000264492"/>
    </source>
</evidence>
<gene>
    <name evidence="4" type="ORF">DX914_16670</name>
</gene>
<feature type="coiled-coil region" evidence="1">
    <location>
        <begin position="136"/>
        <end position="163"/>
    </location>
</feature>
<keyword evidence="2" id="KW-1133">Transmembrane helix</keyword>
<dbReference type="PANTHER" id="PTHR30386">
    <property type="entry name" value="MEMBRANE FUSION SUBUNIT OF EMRAB-TOLC MULTIDRUG EFFLUX PUMP"/>
    <property type="match status" value="1"/>
</dbReference>
<evidence type="ECO:0000256" key="1">
    <source>
        <dbReference type="SAM" id="Coils"/>
    </source>
</evidence>
<dbReference type="SUPFAM" id="SSF51230">
    <property type="entry name" value="Single hybrid motif"/>
    <property type="match status" value="1"/>
</dbReference>
<organism evidence="4 5">
    <name type="scientific">Lysobacter silvisoli</name>
    <dbReference type="NCBI Taxonomy" id="2293254"/>
    <lineage>
        <taxon>Bacteria</taxon>
        <taxon>Pseudomonadati</taxon>
        <taxon>Pseudomonadota</taxon>
        <taxon>Gammaproteobacteria</taxon>
        <taxon>Lysobacterales</taxon>
        <taxon>Lysobacteraceae</taxon>
        <taxon>Lysobacter</taxon>
    </lineage>
</organism>
<dbReference type="InterPro" id="IPR058982">
    <property type="entry name" value="Beta-barrel_AprE"/>
</dbReference>
<evidence type="ECO:0000313" key="4">
    <source>
        <dbReference type="EMBL" id="RDZ26614.1"/>
    </source>
</evidence>
<sequence length="415" mass="45039">MSAPGLFREEALQAQRVSWLGTVSLSQPLRLWSLAVLAVVVAAAILAFLILGQYTRRATVSGELVPDLGLSTVLAPADGVLARSFPQEGERVAAGGALALVQIPRATAAGADLHAAADAGIAQRLDGLDRLDAAQDAQVQAQRAGLLRQIQALRQEQAQTAAELATRAEQVRIGRDTVGRYRAVVEQRYASELQLRQQEQALLELVGQQQAMQRQASQSQRALAQLQQSLLELPAQRAQQRAEHQRLMAQLRQERLQQDASGELLVKAPVPGLVASRLVEPGQAVKAGQPLMSLLPSGSQLQAQLWVPSSAIGFIAPGDRVLLRYRAFPYQKFGQHRGRVLRVSRSAVAAGADAAQGENAYRVVVALERQSILAYGRAEALRPGMRLDADILGERRRLYEWLLEPLYSVRGRIGA</sequence>
<feature type="coiled-coil region" evidence="1">
    <location>
        <begin position="195"/>
        <end position="257"/>
    </location>
</feature>
<dbReference type="InterPro" id="IPR011053">
    <property type="entry name" value="Single_hybrid_motif"/>
</dbReference>
<keyword evidence="5" id="KW-1185">Reference proteome</keyword>
<reference evidence="4 5" key="1">
    <citation type="submission" date="2018-08" db="EMBL/GenBank/DDBJ databases">
        <title>Lysobacter sp. zong2l5, whole genome shotgun sequence.</title>
        <authorList>
            <person name="Zhang X."/>
            <person name="Feng G."/>
            <person name="Zhu H."/>
        </authorList>
    </citation>
    <scope>NUCLEOTIDE SEQUENCE [LARGE SCALE GENOMIC DNA]</scope>
    <source>
        <strain evidence="5">zong2l5</strain>
    </source>
</reference>
<dbReference type="RefSeq" id="WP_115860816.1">
    <property type="nucleotide sequence ID" value="NZ_QTSU01000003.1"/>
</dbReference>
<evidence type="ECO:0000256" key="2">
    <source>
        <dbReference type="SAM" id="Phobius"/>
    </source>
</evidence>
<dbReference type="PANTHER" id="PTHR30386:SF28">
    <property type="entry name" value="EXPORTED PROTEIN"/>
    <property type="match status" value="1"/>
</dbReference>
<proteinExistence type="predicted"/>